<proteinExistence type="predicted"/>
<gene>
    <name evidence="1" type="ORF">KSB_86660</name>
</gene>
<sequence length="421" mass="47893">MKHTTNTLSILTASQAATQPIPQYVSLNYADLFKIQHIRNPFVLNPVSYSTLASYLECPCCSLEQRRKRRPKEPRQFTMVRQQGLFSGGEPDPRLVGTLLHTLINLLHEPKGTLSEEQQASLLTHPSELVDFLHTEALSALQAAGKLRLAMFYAELCAHEGRFYTLIIHPLLLYQRELAITGATVLATSERFQLKLLSTRHTFEGHTDWGGHVGLVGEFDQVRMQRLEQGGSVSQRPAIIEFKKGLGVRKRKDEPLPGLFAGLAEKQERDEKYAAKEQPNEFHAMQLMVYWLAFQTRWNVLDYIKTEKGMLEDIRMSLYQELDLIIYNLNDSCQYRLCPTNFQSALQAMTNCIFYLDWALKSGYAVQAPDHDCAKTSPLAVPNLRIQVGNAMLTSEECYTHARASFAAFKNTIQWEASSFR</sequence>
<name>A0ABQ3V4T7_9CHLR</name>
<comment type="caution">
    <text evidence="1">The sequence shown here is derived from an EMBL/GenBank/DDBJ whole genome shotgun (WGS) entry which is preliminary data.</text>
</comment>
<reference evidence="1 2" key="1">
    <citation type="journal article" date="2021" name="Int. J. Syst. Evol. Microbiol.">
        <title>Reticulibacter mediterranei gen. nov., sp. nov., within the new family Reticulibacteraceae fam. nov., and Ktedonospora formicarum gen. nov., sp. nov., Ktedonobacter robiniae sp. nov., Dictyobacter formicarum sp. nov. and Dictyobacter arantiisoli sp. nov., belonging to the class Ktedonobacteria.</title>
        <authorList>
            <person name="Yabe S."/>
            <person name="Zheng Y."/>
            <person name="Wang C.M."/>
            <person name="Sakai Y."/>
            <person name="Abe K."/>
            <person name="Yokota A."/>
            <person name="Donadio S."/>
            <person name="Cavaletti L."/>
            <person name="Monciardini P."/>
        </authorList>
    </citation>
    <scope>NUCLEOTIDE SEQUENCE [LARGE SCALE GENOMIC DNA]</scope>
    <source>
        <strain evidence="1 2">SOSP1-30</strain>
    </source>
</reference>
<dbReference type="Proteomes" id="UP000654345">
    <property type="component" value="Unassembled WGS sequence"/>
</dbReference>
<dbReference type="EMBL" id="BNJG01000004">
    <property type="protein sequence ID" value="GHO60191.1"/>
    <property type="molecule type" value="Genomic_DNA"/>
</dbReference>
<accession>A0ABQ3V4T7</accession>
<dbReference type="RefSeq" id="WP_201376357.1">
    <property type="nucleotide sequence ID" value="NZ_BNJG01000004.1"/>
</dbReference>
<protein>
    <recommendedName>
        <fullName evidence="3">PD-(D/E)XK endonuclease-like domain-containing protein</fullName>
    </recommendedName>
</protein>
<evidence type="ECO:0000313" key="1">
    <source>
        <dbReference type="EMBL" id="GHO60191.1"/>
    </source>
</evidence>
<organism evidence="1 2">
    <name type="scientific">Ktedonobacter robiniae</name>
    <dbReference type="NCBI Taxonomy" id="2778365"/>
    <lineage>
        <taxon>Bacteria</taxon>
        <taxon>Bacillati</taxon>
        <taxon>Chloroflexota</taxon>
        <taxon>Ktedonobacteria</taxon>
        <taxon>Ktedonobacterales</taxon>
        <taxon>Ktedonobacteraceae</taxon>
        <taxon>Ktedonobacter</taxon>
    </lineage>
</organism>
<evidence type="ECO:0000313" key="2">
    <source>
        <dbReference type="Proteomes" id="UP000654345"/>
    </source>
</evidence>
<evidence type="ECO:0008006" key="3">
    <source>
        <dbReference type="Google" id="ProtNLM"/>
    </source>
</evidence>
<keyword evidence="2" id="KW-1185">Reference proteome</keyword>